<feature type="transmembrane region" description="Helical" evidence="3">
    <location>
        <begin position="20"/>
        <end position="39"/>
    </location>
</feature>
<feature type="transmembrane region" description="Helical" evidence="3">
    <location>
        <begin position="76"/>
        <end position="109"/>
    </location>
</feature>
<reference evidence="4 5" key="1">
    <citation type="journal article" date="2021" name="ISME Commun">
        <title>Automated analysis of genomic sequences facilitates high-throughput and comprehensive description of bacteria.</title>
        <authorList>
            <person name="Hitch T.C.A."/>
        </authorList>
    </citation>
    <scope>NUCLEOTIDE SEQUENCE [LARGE SCALE GENOMIC DNA]</scope>
    <source>
        <strain evidence="4 5">Sanger_109</strain>
    </source>
</reference>
<gene>
    <name evidence="4" type="ORF">OCV88_09760</name>
</gene>
<sequence length="312" mass="34629">MASGTDLTLRQKIEKKRLKVAVIMIFIAIPLVMFLGFSFLPESWYMVLSAVVLILTMAPFFMVFENRKPRAREIVLLAMMCALTVVSHIFCHIVFPIQIGTAMIIIAGISLGPEAGFLIGAMSRFVCNFYMGQGPWTPWQMFCWGLLGFLAGLAFNRNNTESVKSRNFKVIMGPVLAMAFAFGAAYLSYLIWPGEDGTFVGWRLYVFGAAGLLAGVILQKKRLPVDGLTLALFTFFTTFVIYGGIMNISKMILSVSQPGGEAMSLDALRVLYITGAPYDFMHAGTATLCVFIFGNSMIKKLERIKIKYGIYK</sequence>
<dbReference type="RefSeq" id="WP_262591127.1">
    <property type="nucleotide sequence ID" value="NZ_JAOQJQ010000003.1"/>
</dbReference>
<evidence type="ECO:0000313" key="5">
    <source>
        <dbReference type="Proteomes" id="UP001652442"/>
    </source>
</evidence>
<dbReference type="Gene3D" id="1.10.1760.20">
    <property type="match status" value="1"/>
</dbReference>
<organism evidence="4 5">
    <name type="scientific">Brotonthovivens ammoniilytica</name>
    <dbReference type="NCBI Taxonomy" id="2981725"/>
    <lineage>
        <taxon>Bacteria</taxon>
        <taxon>Bacillati</taxon>
        <taxon>Bacillota</taxon>
        <taxon>Clostridia</taxon>
        <taxon>Lachnospirales</taxon>
        <taxon>Lachnospiraceae</taxon>
        <taxon>Brotonthovivens</taxon>
    </lineage>
</organism>
<dbReference type="InterPro" id="IPR009825">
    <property type="entry name" value="ECF_substrate-spec-like"/>
</dbReference>
<keyword evidence="1 3" id="KW-0812">Transmembrane</keyword>
<accession>A0ABT2TK73</accession>
<dbReference type="Proteomes" id="UP001652442">
    <property type="component" value="Unassembled WGS sequence"/>
</dbReference>
<keyword evidence="3" id="KW-0472">Membrane</keyword>
<dbReference type="PANTHER" id="PTHR37815:SF3">
    <property type="entry name" value="UPF0397 PROTEIN SPR0429"/>
    <property type="match status" value="1"/>
</dbReference>
<dbReference type="EMBL" id="JAOQJQ010000003">
    <property type="protein sequence ID" value="MCU6762620.1"/>
    <property type="molecule type" value="Genomic_DNA"/>
</dbReference>
<comment type="caution">
    <text evidence="4">The sequence shown here is derived from an EMBL/GenBank/DDBJ whole genome shotgun (WGS) entry which is preliminary data.</text>
</comment>
<evidence type="ECO:0000256" key="1">
    <source>
        <dbReference type="ARBA" id="ARBA00022692"/>
    </source>
</evidence>
<dbReference type="Pfam" id="PF07155">
    <property type="entry name" value="ECF-ribofla_trS"/>
    <property type="match status" value="1"/>
</dbReference>
<evidence type="ECO:0000256" key="2">
    <source>
        <dbReference type="ARBA" id="ARBA00022989"/>
    </source>
</evidence>
<evidence type="ECO:0000313" key="4">
    <source>
        <dbReference type="EMBL" id="MCU6762620.1"/>
    </source>
</evidence>
<feature type="transmembrane region" description="Helical" evidence="3">
    <location>
        <begin position="139"/>
        <end position="156"/>
    </location>
</feature>
<keyword evidence="5" id="KW-1185">Reference proteome</keyword>
<feature type="transmembrane region" description="Helical" evidence="3">
    <location>
        <begin position="230"/>
        <end position="248"/>
    </location>
</feature>
<keyword evidence="2 3" id="KW-1133">Transmembrane helix</keyword>
<feature type="transmembrane region" description="Helical" evidence="3">
    <location>
        <begin position="45"/>
        <end position="64"/>
    </location>
</feature>
<dbReference type="PANTHER" id="PTHR37815">
    <property type="entry name" value="UPF0397 PROTEIN BC_2624-RELATED"/>
    <property type="match status" value="1"/>
</dbReference>
<name>A0ABT2TK73_9FIRM</name>
<feature type="transmembrane region" description="Helical" evidence="3">
    <location>
        <begin position="198"/>
        <end position="218"/>
    </location>
</feature>
<feature type="transmembrane region" description="Helical" evidence="3">
    <location>
        <begin position="168"/>
        <end position="192"/>
    </location>
</feature>
<evidence type="ECO:0000256" key="3">
    <source>
        <dbReference type="SAM" id="Phobius"/>
    </source>
</evidence>
<proteinExistence type="predicted"/>
<protein>
    <submittedName>
        <fullName evidence="4">ECF transporter S component</fullName>
    </submittedName>
</protein>